<accession>A0A420J0Y6</accession>
<name>A0A420J0Y6_9PEZI</name>
<gene>
    <name evidence="1" type="ORF">GcM1_193027</name>
</gene>
<evidence type="ECO:0000313" key="1">
    <source>
        <dbReference type="EMBL" id="RKF80424.1"/>
    </source>
</evidence>
<dbReference type="Proteomes" id="UP000285326">
    <property type="component" value="Unassembled WGS sequence"/>
</dbReference>
<dbReference type="EMBL" id="MCBS01019333">
    <property type="protein sequence ID" value="RKF80424.1"/>
    <property type="molecule type" value="Genomic_DNA"/>
</dbReference>
<comment type="caution">
    <text evidence="1">The sequence shown here is derived from an EMBL/GenBank/DDBJ whole genome shotgun (WGS) entry which is preliminary data.</text>
</comment>
<reference evidence="1 2" key="1">
    <citation type="journal article" date="2018" name="BMC Genomics">
        <title>Comparative genome analyses reveal sequence features reflecting distinct modes of host-adaptation between dicot and monocot powdery mildew.</title>
        <authorList>
            <person name="Wu Y."/>
            <person name="Ma X."/>
            <person name="Pan Z."/>
            <person name="Kale S.D."/>
            <person name="Song Y."/>
            <person name="King H."/>
            <person name="Zhang Q."/>
            <person name="Presley C."/>
            <person name="Deng X."/>
            <person name="Wei C.I."/>
            <person name="Xiao S."/>
        </authorList>
    </citation>
    <scope>NUCLEOTIDE SEQUENCE [LARGE SCALE GENOMIC DNA]</scope>
    <source>
        <strain evidence="1">UMSG1</strain>
    </source>
</reference>
<protein>
    <submittedName>
        <fullName evidence="1">Uncharacterized protein</fullName>
    </submittedName>
</protein>
<evidence type="ECO:0000313" key="2">
    <source>
        <dbReference type="Proteomes" id="UP000285326"/>
    </source>
</evidence>
<organism evidence="1 2">
    <name type="scientific">Golovinomyces cichoracearum</name>
    <dbReference type="NCBI Taxonomy" id="62708"/>
    <lineage>
        <taxon>Eukaryota</taxon>
        <taxon>Fungi</taxon>
        <taxon>Dikarya</taxon>
        <taxon>Ascomycota</taxon>
        <taxon>Pezizomycotina</taxon>
        <taxon>Leotiomycetes</taxon>
        <taxon>Erysiphales</taxon>
        <taxon>Erysiphaceae</taxon>
        <taxon>Golovinomyces</taxon>
    </lineage>
</organism>
<proteinExistence type="predicted"/>
<sequence length="114" mass="12769">MPKATPIASRQTEKHLIKRTKALSKYVTKVYIDGEHRIRGVTSAYDDPLQDEISSLRIAARVMDVSHSTLRDMYTGHNTLAGNGGTNGLIDEAQEATLINYIDQSIERGFPFKY</sequence>
<dbReference type="AlphaFoldDB" id="A0A420J0Y6"/>